<evidence type="ECO:0000256" key="14">
    <source>
        <dbReference type="ARBA" id="ARBA00048321"/>
    </source>
</evidence>
<dbReference type="GO" id="GO:0006782">
    <property type="term" value="P:protoporphyrinogen IX biosynthetic process"/>
    <property type="evidence" value="ECO:0007669"/>
    <property type="project" value="UniProtKB-UniPathway"/>
</dbReference>
<keyword evidence="6 15" id="KW-0963">Cytoplasm</keyword>
<evidence type="ECO:0000256" key="1">
    <source>
        <dbReference type="ARBA" id="ARBA00004496"/>
    </source>
</evidence>
<evidence type="ECO:0000256" key="10">
    <source>
        <dbReference type="ARBA" id="ARBA00023004"/>
    </source>
</evidence>
<proteinExistence type="inferred from homology"/>
<dbReference type="Gene3D" id="1.10.10.920">
    <property type="match status" value="1"/>
</dbReference>
<comment type="subcellular location">
    <subcellularLocation>
        <location evidence="1 15">Cytoplasm</location>
    </subcellularLocation>
</comment>
<evidence type="ECO:0000313" key="20">
    <source>
        <dbReference type="Proteomes" id="UP000242815"/>
    </source>
</evidence>
<dbReference type="GO" id="GO:0004109">
    <property type="term" value="F:coproporphyrinogen oxidase activity"/>
    <property type="evidence" value="ECO:0007669"/>
    <property type="project" value="InterPro"/>
</dbReference>
<dbReference type="InterPro" id="IPR010723">
    <property type="entry name" value="HemN_C"/>
</dbReference>
<dbReference type="InterPro" id="IPR023404">
    <property type="entry name" value="rSAM_horseshoe"/>
</dbReference>
<feature type="binding site" evidence="16">
    <location>
        <position position="149"/>
    </location>
    <ligand>
        <name>S-adenosyl-L-methionine</name>
        <dbReference type="ChEBI" id="CHEBI:59789"/>
        <label>1</label>
    </ligand>
</feature>
<dbReference type="GO" id="GO:0046872">
    <property type="term" value="F:metal ion binding"/>
    <property type="evidence" value="ECO:0007669"/>
    <property type="project" value="UniProtKB-KW"/>
</dbReference>
<evidence type="ECO:0000256" key="16">
    <source>
        <dbReference type="PIRSR" id="PIRSR000167-1"/>
    </source>
</evidence>
<feature type="binding site" evidence="17">
    <location>
        <position position="67"/>
    </location>
    <ligand>
        <name>[4Fe-4S] cluster</name>
        <dbReference type="ChEBI" id="CHEBI:49883"/>
        <note>4Fe-4S-S-AdoMet</note>
    </ligand>
</feature>
<dbReference type="EMBL" id="FOYD01000003">
    <property type="protein sequence ID" value="SFQ74735.1"/>
    <property type="molecule type" value="Genomic_DNA"/>
</dbReference>
<dbReference type="EC" id="1.3.98.3" evidence="15"/>
<evidence type="ECO:0000256" key="3">
    <source>
        <dbReference type="ARBA" id="ARBA00005493"/>
    </source>
</evidence>
<dbReference type="PROSITE" id="PS51918">
    <property type="entry name" value="RADICAL_SAM"/>
    <property type="match status" value="1"/>
</dbReference>
<evidence type="ECO:0000256" key="15">
    <source>
        <dbReference type="PIRNR" id="PIRNR000167"/>
    </source>
</evidence>
<feature type="binding site" evidence="16">
    <location>
        <position position="188"/>
    </location>
    <ligand>
        <name>S-adenosyl-L-methionine</name>
        <dbReference type="ChEBI" id="CHEBI:59789"/>
        <label>2</label>
    </ligand>
</feature>
<accession>A0A1I6B1C6</accession>
<feature type="binding site" evidence="16">
    <location>
        <position position="176"/>
    </location>
    <ligand>
        <name>S-adenosyl-L-methionine</name>
        <dbReference type="ChEBI" id="CHEBI:59789"/>
        <label>2</label>
    </ligand>
</feature>
<dbReference type="SFLD" id="SFLDG01082">
    <property type="entry name" value="B12-binding_domain_containing"/>
    <property type="match status" value="1"/>
</dbReference>
<comment type="pathway">
    <text evidence="2 15">Porphyrin-containing compound metabolism; protoporphyrin-IX biosynthesis; protoporphyrinogen-IX from coproporphyrinogen-III (AdoMet route): step 1/1.</text>
</comment>
<dbReference type="InterPro" id="IPR034505">
    <property type="entry name" value="Coproporphyrinogen-III_oxidase"/>
</dbReference>
<keyword evidence="11 15" id="KW-0411">Iron-sulfur</keyword>
<feature type="binding site" evidence="16">
    <location>
        <position position="333"/>
    </location>
    <ligand>
        <name>S-adenosyl-L-methionine</name>
        <dbReference type="ChEBI" id="CHEBI:59789"/>
        <label>1</label>
    </ligand>
</feature>
<protein>
    <recommendedName>
        <fullName evidence="15">Coproporphyrinogen-III oxidase</fullName>
        <ecNumber evidence="15">1.3.98.3</ecNumber>
    </recommendedName>
</protein>
<dbReference type="AlphaFoldDB" id="A0A1I6B1C6"/>
<keyword evidence="12 15" id="KW-0627">Porphyrin biosynthesis</keyword>
<evidence type="ECO:0000256" key="5">
    <source>
        <dbReference type="ARBA" id="ARBA00022485"/>
    </source>
</evidence>
<feature type="binding site" evidence="16">
    <location>
        <position position="213"/>
    </location>
    <ligand>
        <name>S-adenosyl-L-methionine</name>
        <dbReference type="ChEBI" id="CHEBI:59789"/>
        <label>2</label>
    </ligand>
</feature>
<name>A0A1I6B1C6_9GAMM</name>
<dbReference type="SMART" id="SM00729">
    <property type="entry name" value="Elp3"/>
    <property type="match status" value="1"/>
</dbReference>
<feature type="binding site" evidence="17">
    <location>
        <position position="63"/>
    </location>
    <ligand>
        <name>[4Fe-4S] cluster</name>
        <dbReference type="ChEBI" id="CHEBI:49883"/>
        <note>4Fe-4S-S-AdoMet</note>
    </ligand>
</feature>
<comment type="subunit">
    <text evidence="4">Monomer.</text>
</comment>
<dbReference type="Proteomes" id="UP000242815">
    <property type="component" value="Unassembled WGS sequence"/>
</dbReference>
<evidence type="ECO:0000256" key="6">
    <source>
        <dbReference type="ARBA" id="ARBA00022490"/>
    </source>
</evidence>
<feature type="binding site" evidence="16">
    <location>
        <position position="114"/>
    </location>
    <ligand>
        <name>S-adenosyl-L-methionine</name>
        <dbReference type="ChEBI" id="CHEBI:59789"/>
        <label>1</label>
    </ligand>
</feature>
<sequence>MSDPISWDAGLIRRYDKAGPLYTAYPPVAQYSDGILPNDLFAALRESGHLDRPLSLYIHIPFCANACHYCWCPRVITKDRSRAQPYLTALYREMELVARHLEGDQPVQRLHLGGGTPTFLGHADLTELMARVRGHFHLHEDDNADYSVEVDPREADWSTLGLLRELGFNRVSLGVQDLDPEVQRAVNRLQSLEQTQAVMDAARALAYRSVSMDLMYGLPGQTRDSFAHTLERVLEMKPDRLTLHNYVHLPQLHASQRHIDESRLPSRDERLAIYARSQCQLLQAGYRYIGMGQFALPDDDLSLARETGLMSRGLQGYVPGEQTDLLGFGMAAISQVGDLRCRNTGDVLEYQQSLARDRLPLRTGLRCTADDRLRSAVIQQLMCRFALRFSDIEKRFNIEFFAYFADCRAQLQQMHDDGLLQLGERGIQVLPAGKPLIARICMVFDAYQQVGNGNRYAHTL</sequence>
<comment type="similarity">
    <text evidence="3 15">Belongs to the anaerobic coproporphyrinogen-III oxidase family.</text>
</comment>
<comment type="cofactor">
    <cofactor evidence="15 17">
        <name>[4Fe-4S] cluster</name>
        <dbReference type="ChEBI" id="CHEBI:49883"/>
    </cofactor>
    <text evidence="15 17">Binds 1 [4Fe-4S] cluster. The cluster is coordinated with 3 cysteines and an exchangeable S-adenosyl-L-methionine.</text>
</comment>
<dbReference type="UniPathway" id="UPA00251">
    <property type="reaction ID" value="UER00323"/>
</dbReference>
<dbReference type="PANTHER" id="PTHR13932">
    <property type="entry name" value="COPROPORPHYRINIGEN III OXIDASE"/>
    <property type="match status" value="1"/>
</dbReference>
<feature type="binding site" evidence="17">
    <location>
        <position position="70"/>
    </location>
    <ligand>
        <name>[4Fe-4S] cluster</name>
        <dbReference type="ChEBI" id="CHEBI:49883"/>
        <note>4Fe-4S-S-AdoMet</note>
    </ligand>
</feature>
<dbReference type="SFLD" id="SFLDS00029">
    <property type="entry name" value="Radical_SAM"/>
    <property type="match status" value="1"/>
</dbReference>
<keyword evidence="10 15" id="KW-0408">Iron</keyword>
<evidence type="ECO:0000256" key="2">
    <source>
        <dbReference type="ARBA" id="ARBA00004785"/>
    </source>
</evidence>
<dbReference type="Pfam" id="PF04055">
    <property type="entry name" value="Radical_SAM"/>
    <property type="match status" value="1"/>
</dbReference>
<dbReference type="InterPro" id="IPR006638">
    <property type="entry name" value="Elp3/MiaA/NifB-like_rSAM"/>
</dbReference>
<comment type="function">
    <text evidence="13">Involved in the heme biosynthesis. Catalyzes the anaerobic oxidative decarboxylation of propionate groups of rings A and B of coproporphyrinogen III to yield the vinyl groups in protoporphyrinogen IX.</text>
</comment>
<evidence type="ECO:0000256" key="17">
    <source>
        <dbReference type="PIRSR" id="PIRSR000167-2"/>
    </source>
</evidence>
<keyword evidence="9 15" id="KW-0560">Oxidoreductase</keyword>
<reference evidence="19 20" key="1">
    <citation type="submission" date="2016-10" db="EMBL/GenBank/DDBJ databases">
        <authorList>
            <person name="de Groot N.N."/>
        </authorList>
    </citation>
    <scope>NUCLEOTIDE SEQUENCE [LARGE SCALE GENOMIC DNA]</scope>
    <source>
        <strain evidence="19 20">JCM 18415</strain>
    </source>
</reference>
<dbReference type="Pfam" id="PF06969">
    <property type="entry name" value="HemN_C"/>
    <property type="match status" value="1"/>
</dbReference>
<feature type="domain" description="Radical SAM core" evidence="18">
    <location>
        <begin position="48"/>
        <end position="287"/>
    </location>
</feature>
<keyword evidence="5 15" id="KW-0004">4Fe-4S</keyword>
<organism evidence="19 20">
    <name type="scientific">Halopseudomonas formosensis</name>
    <dbReference type="NCBI Taxonomy" id="1002526"/>
    <lineage>
        <taxon>Bacteria</taxon>
        <taxon>Pseudomonadati</taxon>
        <taxon>Pseudomonadota</taxon>
        <taxon>Gammaproteobacteria</taxon>
        <taxon>Pseudomonadales</taxon>
        <taxon>Pseudomonadaceae</taxon>
        <taxon>Halopseudomonas</taxon>
    </lineage>
</organism>
<dbReference type="PANTHER" id="PTHR13932:SF6">
    <property type="entry name" value="OXYGEN-INDEPENDENT COPROPORPHYRINOGEN III OXIDASE"/>
    <property type="match status" value="1"/>
</dbReference>
<feature type="binding site" evidence="16">
    <location>
        <begin position="115"/>
        <end position="116"/>
    </location>
    <ligand>
        <name>S-adenosyl-L-methionine</name>
        <dbReference type="ChEBI" id="CHEBI:59789"/>
        <label>2</label>
    </ligand>
</feature>
<evidence type="ECO:0000256" key="13">
    <source>
        <dbReference type="ARBA" id="ARBA00024295"/>
    </source>
</evidence>
<dbReference type="SUPFAM" id="SSF102114">
    <property type="entry name" value="Radical SAM enzymes"/>
    <property type="match status" value="1"/>
</dbReference>
<evidence type="ECO:0000256" key="11">
    <source>
        <dbReference type="ARBA" id="ARBA00023014"/>
    </source>
</evidence>
<dbReference type="CDD" id="cd01335">
    <property type="entry name" value="Radical_SAM"/>
    <property type="match status" value="1"/>
</dbReference>
<dbReference type="PIRSF" id="PIRSF000167">
    <property type="entry name" value="HemN"/>
    <property type="match status" value="1"/>
</dbReference>
<evidence type="ECO:0000259" key="18">
    <source>
        <dbReference type="PROSITE" id="PS51918"/>
    </source>
</evidence>
<dbReference type="OrthoDB" id="9808022at2"/>
<gene>
    <name evidence="19" type="ORF">SAMN05216578_10318</name>
</gene>
<evidence type="ECO:0000256" key="7">
    <source>
        <dbReference type="ARBA" id="ARBA00022691"/>
    </source>
</evidence>
<dbReference type="SFLD" id="SFLDG01065">
    <property type="entry name" value="anaerobic_coproporphyrinogen-I"/>
    <property type="match status" value="1"/>
</dbReference>
<dbReference type="Gene3D" id="3.80.30.20">
    <property type="entry name" value="tm_1862 like domain"/>
    <property type="match status" value="1"/>
</dbReference>
<feature type="binding site" evidence="16">
    <location>
        <position position="57"/>
    </location>
    <ligand>
        <name>S-adenosyl-L-methionine</name>
        <dbReference type="ChEBI" id="CHEBI:59789"/>
        <label>1</label>
    </ligand>
</feature>
<dbReference type="NCBIfam" id="TIGR00538">
    <property type="entry name" value="hemN"/>
    <property type="match status" value="1"/>
</dbReference>
<dbReference type="InterPro" id="IPR058240">
    <property type="entry name" value="rSAM_sf"/>
</dbReference>
<dbReference type="RefSeq" id="WP_090537783.1">
    <property type="nucleotide sequence ID" value="NZ_FOYD01000003.1"/>
</dbReference>
<dbReference type="GO" id="GO:0051989">
    <property type="term" value="F:coproporphyrinogen dehydrogenase activity"/>
    <property type="evidence" value="ECO:0007669"/>
    <property type="project" value="UniProtKB-EC"/>
</dbReference>
<dbReference type="GO" id="GO:0051539">
    <property type="term" value="F:4 iron, 4 sulfur cluster binding"/>
    <property type="evidence" value="ECO:0007669"/>
    <property type="project" value="UniProtKB-KW"/>
</dbReference>
<dbReference type="GO" id="GO:0005737">
    <property type="term" value="C:cytoplasm"/>
    <property type="evidence" value="ECO:0007669"/>
    <property type="project" value="UniProtKB-SubCell"/>
</dbReference>
<keyword evidence="8 15" id="KW-0479">Metal-binding</keyword>
<evidence type="ECO:0000256" key="8">
    <source>
        <dbReference type="ARBA" id="ARBA00022723"/>
    </source>
</evidence>
<dbReference type="InterPro" id="IPR007197">
    <property type="entry name" value="rSAM"/>
</dbReference>
<evidence type="ECO:0000256" key="9">
    <source>
        <dbReference type="ARBA" id="ARBA00023002"/>
    </source>
</evidence>
<comment type="catalytic activity">
    <reaction evidence="14 15">
        <text>coproporphyrinogen III + 2 S-adenosyl-L-methionine = protoporphyrinogen IX + 2 5'-deoxyadenosine + 2 L-methionine + 2 CO2</text>
        <dbReference type="Rhea" id="RHEA:15425"/>
        <dbReference type="ChEBI" id="CHEBI:16526"/>
        <dbReference type="ChEBI" id="CHEBI:17319"/>
        <dbReference type="ChEBI" id="CHEBI:57307"/>
        <dbReference type="ChEBI" id="CHEBI:57309"/>
        <dbReference type="ChEBI" id="CHEBI:57844"/>
        <dbReference type="ChEBI" id="CHEBI:59789"/>
        <dbReference type="EC" id="1.3.98.3"/>
    </reaction>
</comment>
<evidence type="ECO:0000256" key="4">
    <source>
        <dbReference type="ARBA" id="ARBA00011245"/>
    </source>
</evidence>
<dbReference type="STRING" id="1002526.SAMN05216578_10318"/>
<evidence type="ECO:0000313" key="19">
    <source>
        <dbReference type="EMBL" id="SFQ74735.1"/>
    </source>
</evidence>
<dbReference type="InterPro" id="IPR004558">
    <property type="entry name" value="Coprogen_oxidase_HemN"/>
</dbReference>
<evidence type="ECO:0000256" key="12">
    <source>
        <dbReference type="ARBA" id="ARBA00023244"/>
    </source>
</evidence>
<keyword evidence="7 15" id="KW-0949">S-adenosyl-L-methionine</keyword>